<keyword evidence="2" id="KW-1185">Reference proteome</keyword>
<organism evidence="1 2">
    <name type="scientific">Enterovirga aerilata</name>
    <dbReference type="NCBI Taxonomy" id="2730920"/>
    <lineage>
        <taxon>Bacteria</taxon>
        <taxon>Pseudomonadati</taxon>
        <taxon>Pseudomonadota</taxon>
        <taxon>Alphaproteobacteria</taxon>
        <taxon>Hyphomicrobiales</taxon>
        <taxon>Methylobacteriaceae</taxon>
        <taxon>Enterovirga</taxon>
    </lineage>
</organism>
<dbReference type="EMBL" id="JABEPP010000007">
    <property type="protein sequence ID" value="NNM74917.1"/>
    <property type="molecule type" value="Genomic_DNA"/>
</dbReference>
<dbReference type="RefSeq" id="WP_171220431.1">
    <property type="nucleotide sequence ID" value="NZ_JABEPP010000007.1"/>
</dbReference>
<dbReference type="Proteomes" id="UP000564885">
    <property type="component" value="Unassembled WGS sequence"/>
</dbReference>
<sequence length="141" mass="15874">MSPGETRPEPSEADILERLLDVPELSRAAMRETPMRRFVDVECLVGTFRAGVHLSIRSGEVVAAEPGPILMRSWRFAYRATPEAWQEHWRSVPRAGFHDLLAMTKRRVATLEGDLHPFLANLQFFKDLLALPRAERPGGAA</sequence>
<evidence type="ECO:0008006" key="3">
    <source>
        <dbReference type="Google" id="ProtNLM"/>
    </source>
</evidence>
<gene>
    <name evidence="1" type="ORF">HJG44_21375</name>
</gene>
<reference evidence="1 2" key="1">
    <citation type="submission" date="2020-04" db="EMBL/GenBank/DDBJ databases">
        <title>Enterovirga sp. isolate from soil.</title>
        <authorList>
            <person name="Chea S."/>
            <person name="Kim D.-U."/>
        </authorList>
    </citation>
    <scope>NUCLEOTIDE SEQUENCE [LARGE SCALE GENOMIC DNA]</scope>
    <source>
        <strain evidence="1 2">DB1703</strain>
    </source>
</reference>
<dbReference type="AlphaFoldDB" id="A0A849IG42"/>
<accession>A0A849IG42</accession>
<evidence type="ECO:0000313" key="2">
    <source>
        <dbReference type="Proteomes" id="UP000564885"/>
    </source>
</evidence>
<name>A0A849IG42_9HYPH</name>
<proteinExistence type="predicted"/>
<evidence type="ECO:0000313" key="1">
    <source>
        <dbReference type="EMBL" id="NNM74917.1"/>
    </source>
</evidence>
<protein>
    <recommendedName>
        <fullName evidence="3">SCP2 domain-containing protein</fullName>
    </recommendedName>
</protein>
<comment type="caution">
    <text evidence="1">The sequence shown here is derived from an EMBL/GenBank/DDBJ whole genome shotgun (WGS) entry which is preliminary data.</text>
</comment>